<dbReference type="STRING" id="1524460.IX84_25625"/>
<keyword evidence="8" id="KW-1185">Reference proteome</keyword>
<dbReference type="GO" id="GO:0015937">
    <property type="term" value="P:coenzyme A biosynthetic process"/>
    <property type="evidence" value="ECO:0007669"/>
    <property type="project" value="UniProtKB-UniRule"/>
</dbReference>
<dbReference type="UniPathway" id="UPA00241">
    <property type="reaction ID" value="UER00356"/>
</dbReference>
<keyword evidence="2 5" id="KW-0547">Nucleotide-binding</keyword>
<dbReference type="CDD" id="cd02022">
    <property type="entry name" value="DPCK"/>
    <property type="match status" value="1"/>
</dbReference>
<evidence type="ECO:0000256" key="1">
    <source>
        <dbReference type="ARBA" id="ARBA00009018"/>
    </source>
</evidence>
<dbReference type="EMBL" id="JPOS01000083">
    <property type="protein sequence ID" value="KGE85979.1"/>
    <property type="molecule type" value="Genomic_DNA"/>
</dbReference>
<dbReference type="GO" id="GO:0005524">
    <property type="term" value="F:ATP binding"/>
    <property type="evidence" value="ECO:0007669"/>
    <property type="project" value="UniProtKB-UniRule"/>
</dbReference>
<dbReference type="SUPFAM" id="SSF52540">
    <property type="entry name" value="P-loop containing nucleoside triphosphate hydrolases"/>
    <property type="match status" value="1"/>
</dbReference>
<feature type="binding site" evidence="5">
    <location>
        <begin position="19"/>
        <end position="24"/>
    </location>
    <ligand>
        <name>ATP</name>
        <dbReference type="ChEBI" id="CHEBI:30616"/>
    </ligand>
</feature>
<evidence type="ECO:0000313" key="8">
    <source>
        <dbReference type="Proteomes" id="UP000029736"/>
    </source>
</evidence>
<keyword evidence="5" id="KW-0963">Cytoplasm</keyword>
<protein>
    <recommendedName>
        <fullName evidence="5 6">Dephospho-CoA kinase</fullName>
        <ecNumber evidence="5 6">2.7.1.24</ecNumber>
    </recommendedName>
    <alternativeName>
        <fullName evidence="5">Dephosphocoenzyme A kinase</fullName>
    </alternativeName>
</protein>
<dbReference type="GO" id="GO:0004140">
    <property type="term" value="F:dephospho-CoA kinase activity"/>
    <property type="evidence" value="ECO:0007669"/>
    <property type="project" value="UniProtKB-UniRule"/>
</dbReference>
<comment type="pathway">
    <text evidence="5">Cofactor biosynthesis; coenzyme A biosynthesis; CoA from (R)-pantothenate: step 5/5.</text>
</comment>
<comment type="function">
    <text evidence="5">Catalyzes the phosphorylation of the 3'-hydroxyl group of dephosphocoenzyme A to form coenzyme A.</text>
</comment>
<dbReference type="Pfam" id="PF01121">
    <property type="entry name" value="CoaE"/>
    <property type="match status" value="1"/>
</dbReference>
<gene>
    <name evidence="5" type="primary">coaE</name>
    <name evidence="7" type="ORF">IX84_25625</name>
</gene>
<comment type="caution">
    <text evidence="7">The sequence shown here is derived from an EMBL/GenBank/DDBJ whole genome shotgun (WGS) entry which is preliminary data.</text>
</comment>
<evidence type="ECO:0000256" key="6">
    <source>
        <dbReference type="NCBIfam" id="TIGR00152"/>
    </source>
</evidence>
<comment type="catalytic activity">
    <reaction evidence="5">
        <text>3'-dephospho-CoA + ATP = ADP + CoA + H(+)</text>
        <dbReference type="Rhea" id="RHEA:18245"/>
        <dbReference type="ChEBI" id="CHEBI:15378"/>
        <dbReference type="ChEBI" id="CHEBI:30616"/>
        <dbReference type="ChEBI" id="CHEBI:57287"/>
        <dbReference type="ChEBI" id="CHEBI:57328"/>
        <dbReference type="ChEBI" id="CHEBI:456216"/>
        <dbReference type="EC" id="2.7.1.24"/>
    </reaction>
</comment>
<evidence type="ECO:0000256" key="5">
    <source>
        <dbReference type="HAMAP-Rule" id="MF_00376"/>
    </source>
</evidence>
<sequence>MESKLPKPPLKIGITGCIGSGKTTAARIFEALGIPVYYADDRAKWLMANDEQLKARIIDLFGPEAYDSSGALNRAHIAQKAFSDAGLLEQLNAAVHPAVGADAERWHKEQSGVPYTLKEAALLYESGSFKALDAVIVVSAPEEVRLRRVMQRDGVEEEAVRARMRKQMPEEEKARRADYLIQNDGQQSIIQQIHAIHQQLQQRYDEI</sequence>
<dbReference type="Gene3D" id="3.40.50.300">
    <property type="entry name" value="P-loop containing nucleotide triphosphate hydrolases"/>
    <property type="match status" value="1"/>
</dbReference>
<name>A0A098S0V0_9BACT</name>
<comment type="similarity">
    <text evidence="1 5">Belongs to the CoaE family.</text>
</comment>
<evidence type="ECO:0000256" key="4">
    <source>
        <dbReference type="ARBA" id="ARBA00022993"/>
    </source>
</evidence>
<dbReference type="OrthoDB" id="9812943at2"/>
<dbReference type="AlphaFoldDB" id="A0A098S0V0"/>
<dbReference type="PANTHER" id="PTHR10695:SF46">
    <property type="entry name" value="BIFUNCTIONAL COENZYME A SYNTHASE-RELATED"/>
    <property type="match status" value="1"/>
</dbReference>
<dbReference type="PANTHER" id="PTHR10695">
    <property type="entry name" value="DEPHOSPHO-COA KINASE-RELATED"/>
    <property type="match status" value="1"/>
</dbReference>
<dbReference type="Proteomes" id="UP000029736">
    <property type="component" value="Unassembled WGS sequence"/>
</dbReference>
<organism evidence="7 8">
    <name type="scientific">Phaeodactylibacter xiamenensis</name>
    <dbReference type="NCBI Taxonomy" id="1524460"/>
    <lineage>
        <taxon>Bacteria</taxon>
        <taxon>Pseudomonadati</taxon>
        <taxon>Bacteroidota</taxon>
        <taxon>Saprospiria</taxon>
        <taxon>Saprospirales</taxon>
        <taxon>Haliscomenobacteraceae</taxon>
        <taxon>Phaeodactylibacter</taxon>
    </lineage>
</organism>
<dbReference type="RefSeq" id="WP_044227072.1">
    <property type="nucleotide sequence ID" value="NZ_JBKAGJ010000022.1"/>
</dbReference>
<dbReference type="NCBIfam" id="TIGR00152">
    <property type="entry name" value="dephospho-CoA kinase"/>
    <property type="match status" value="1"/>
</dbReference>
<evidence type="ECO:0000256" key="3">
    <source>
        <dbReference type="ARBA" id="ARBA00022840"/>
    </source>
</evidence>
<dbReference type="InterPro" id="IPR027417">
    <property type="entry name" value="P-loop_NTPase"/>
</dbReference>
<dbReference type="PROSITE" id="PS51219">
    <property type="entry name" value="DPCK"/>
    <property type="match status" value="1"/>
</dbReference>
<keyword evidence="5 7" id="KW-0418">Kinase</keyword>
<comment type="subcellular location">
    <subcellularLocation>
        <location evidence="5">Cytoplasm</location>
    </subcellularLocation>
</comment>
<proteinExistence type="inferred from homology"/>
<keyword evidence="4 5" id="KW-0173">Coenzyme A biosynthesis</keyword>
<accession>A0A098S0V0</accession>
<dbReference type="InterPro" id="IPR001977">
    <property type="entry name" value="Depp_CoAkinase"/>
</dbReference>
<evidence type="ECO:0000313" key="7">
    <source>
        <dbReference type="EMBL" id="KGE85979.1"/>
    </source>
</evidence>
<dbReference type="GO" id="GO:0005737">
    <property type="term" value="C:cytoplasm"/>
    <property type="evidence" value="ECO:0007669"/>
    <property type="project" value="UniProtKB-SubCell"/>
</dbReference>
<dbReference type="EC" id="2.7.1.24" evidence="5 6"/>
<keyword evidence="5" id="KW-0808">Transferase</keyword>
<evidence type="ECO:0000256" key="2">
    <source>
        <dbReference type="ARBA" id="ARBA00022741"/>
    </source>
</evidence>
<keyword evidence="3 5" id="KW-0067">ATP-binding</keyword>
<dbReference type="HAMAP" id="MF_00376">
    <property type="entry name" value="Dephospho_CoA_kinase"/>
    <property type="match status" value="1"/>
</dbReference>
<reference evidence="7 8" key="1">
    <citation type="journal article" date="2014" name="Int. J. Syst. Evol. Microbiol.">
        <title>Phaeodactylibacter xiamenensis gen. nov., sp. nov., a member of the family Saprospiraceae isolated from the marine alga Phaeodactylum tricornutum.</title>
        <authorList>
            <person name="Chen Z.Jr."/>
            <person name="Lei X."/>
            <person name="Lai Q."/>
            <person name="Li Y."/>
            <person name="Zhang B."/>
            <person name="Zhang J."/>
            <person name="Zhang H."/>
            <person name="Yang L."/>
            <person name="Zheng W."/>
            <person name="Tian Y."/>
            <person name="Yu Z."/>
            <person name="Xu H.Jr."/>
            <person name="Zheng T."/>
        </authorList>
    </citation>
    <scope>NUCLEOTIDE SEQUENCE [LARGE SCALE GENOMIC DNA]</scope>
    <source>
        <strain evidence="7 8">KD52</strain>
    </source>
</reference>